<accession>A0A420HA77</accession>
<reference evidence="2 3" key="1">
    <citation type="journal article" date="2018" name="BMC Genomics">
        <title>Comparative genome analyses reveal sequence features reflecting distinct modes of host-adaptation between dicot and monocot powdery mildew.</title>
        <authorList>
            <person name="Wu Y."/>
            <person name="Ma X."/>
            <person name="Pan Z."/>
            <person name="Kale S.D."/>
            <person name="Song Y."/>
            <person name="King H."/>
            <person name="Zhang Q."/>
            <person name="Presley C."/>
            <person name="Deng X."/>
            <person name="Wei C.I."/>
            <person name="Xiao S."/>
        </authorList>
    </citation>
    <scope>NUCLEOTIDE SEQUENCE [LARGE SCALE GENOMIC DNA]</scope>
    <source>
        <strain evidence="2">UMSG3</strain>
    </source>
</reference>
<proteinExistence type="predicted"/>
<comment type="caution">
    <text evidence="2">The sequence shown here is derived from an EMBL/GenBank/DDBJ whole genome shotgun (WGS) entry which is preliminary data.</text>
</comment>
<evidence type="ECO:0000313" key="3">
    <source>
        <dbReference type="Proteomes" id="UP000283383"/>
    </source>
</evidence>
<protein>
    <submittedName>
        <fullName evidence="2">Putative 91 kDa protein in cob intron</fullName>
    </submittedName>
</protein>
<evidence type="ECO:0000259" key="1">
    <source>
        <dbReference type="PROSITE" id="PS50878"/>
    </source>
</evidence>
<dbReference type="InterPro" id="IPR000477">
    <property type="entry name" value="RT_dom"/>
</dbReference>
<dbReference type="STRING" id="62708.A0A420HA77"/>
<sequence length="332" mass="39043">MKWDIAQIMRNNKREEGEPKGTIDIKLELWDHLRVKSSLTYGDGGPIVDICGRHKDEFKASDIYTLMFNMKLYEIAYRKLKSNPGNMQGIDEVTLDGISKEVFQEIIKAMKDESFQFKRRRTHIPKSNGKTRPLTIAPARDKIVQEVMRMILEAIFEPTFSDNSHGFRPNRSSQTALRQVKTQFNGASFFIEGDISKCLDSFDQRHLMEQIKRRINDERFIRLIWKTLKAGYLFNRTKLSIIGSPQGSIIRPLLSNIYLNELDNFIAELKVEFDKGVRAKVSSEYKHLDYLRQRALKNKDQREAFLLLKAMQKRKAFDHNYRRLYYVRYADE</sequence>
<dbReference type="EMBL" id="MCBQ01021042">
    <property type="protein sequence ID" value="RKF54339.1"/>
    <property type="molecule type" value="Genomic_DNA"/>
</dbReference>
<feature type="domain" description="Reverse transcriptase" evidence="1">
    <location>
        <begin position="105"/>
        <end position="332"/>
    </location>
</feature>
<dbReference type="CDD" id="cd01651">
    <property type="entry name" value="RT_G2_intron"/>
    <property type="match status" value="1"/>
</dbReference>
<dbReference type="InterPro" id="IPR051083">
    <property type="entry name" value="GrpII_Intron_Splice-Mob/Def"/>
</dbReference>
<dbReference type="Proteomes" id="UP000283383">
    <property type="component" value="Unassembled WGS sequence"/>
</dbReference>
<keyword evidence="3" id="KW-1185">Reference proteome</keyword>
<name>A0A420HA77_9PEZI</name>
<dbReference type="Pfam" id="PF00078">
    <property type="entry name" value="RVT_1"/>
    <property type="match status" value="1"/>
</dbReference>
<dbReference type="SUPFAM" id="SSF56672">
    <property type="entry name" value="DNA/RNA polymerases"/>
    <property type="match status" value="1"/>
</dbReference>
<dbReference type="PANTHER" id="PTHR34047:SF8">
    <property type="entry name" value="PROTEIN YKFC"/>
    <property type="match status" value="1"/>
</dbReference>
<dbReference type="InterPro" id="IPR043502">
    <property type="entry name" value="DNA/RNA_pol_sf"/>
</dbReference>
<dbReference type="AlphaFoldDB" id="A0A420HA77"/>
<evidence type="ECO:0000313" key="2">
    <source>
        <dbReference type="EMBL" id="RKF54339.1"/>
    </source>
</evidence>
<gene>
    <name evidence="2" type="ORF">GcM3_210001</name>
</gene>
<dbReference type="PANTHER" id="PTHR34047">
    <property type="entry name" value="NUCLEAR INTRON MATURASE 1, MITOCHONDRIAL-RELATED"/>
    <property type="match status" value="1"/>
</dbReference>
<dbReference type="PROSITE" id="PS50878">
    <property type="entry name" value="RT_POL"/>
    <property type="match status" value="1"/>
</dbReference>
<organism evidence="2 3">
    <name type="scientific">Golovinomyces cichoracearum</name>
    <dbReference type="NCBI Taxonomy" id="62708"/>
    <lineage>
        <taxon>Eukaryota</taxon>
        <taxon>Fungi</taxon>
        <taxon>Dikarya</taxon>
        <taxon>Ascomycota</taxon>
        <taxon>Pezizomycotina</taxon>
        <taxon>Leotiomycetes</taxon>
        <taxon>Erysiphales</taxon>
        <taxon>Erysiphaceae</taxon>
        <taxon>Golovinomyces</taxon>
    </lineage>
</organism>